<proteinExistence type="predicted"/>
<name>A0A1F6V468_9BACT</name>
<dbReference type="AlphaFoldDB" id="A0A1F6V468"/>
<evidence type="ECO:0000313" key="2">
    <source>
        <dbReference type="Proteomes" id="UP000178700"/>
    </source>
</evidence>
<sequence length="529" mass="57031">MKKLLLIAILISVLVLITSCSKPLAGQAISGFSDGGCVEGAWVYLDGAGNYNAMGEGCTIQFTDNDVNGNPIPWCATSTVSTEGYDNVYITGNGMGTAWKECSKEEIIAQQQVQSQQSTVGGELSVAQADTESCVAGEWYVGKASWKQGGGPAGFKGPYTGCTKTSSGEGALSWCPTQTDTEEYTVYVSGGKQDVDWKYCDISCDYNEDCGEAGICTNGCTNNKGSSAYWASCLNVKKQGVCSKGAVLYNRASGNCAKEWYYQTNGGELKGAFKGCTNEDDSKYWCAIADSPNNKKSYALFDDAQSIGKKVCKSYDDIVAQEKSKDNTPCSPEGAFNKVGEQITHVCDKGKWLSLANFGVGDVTSSKDSESIQKTSEEKVDSDCAEEWYYGSEDGEYVSGPFKGCDYVDGKDKPRKCAMKGSENNAANTKWFVYVKGSGKEKFKYCTLTPDGLSEQYQSECIDQKQPWYFYVPETSAISSNPSVGCMSPDGDIGPDKQGWCPIKGATISMYIYKAGGTEGVDWKYCGNN</sequence>
<comment type="caution">
    <text evidence="1">The sequence shown here is derived from an EMBL/GenBank/DDBJ whole genome shotgun (WGS) entry which is preliminary data.</text>
</comment>
<dbReference type="EMBL" id="MFTJ01000051">
    <property type="protein sequence ID" value="OGI64467.1"/>
    <property type="molecule type" value="Genomic_DNA"/>
</dbReference>
<dbReference type="PROSITE" id="PS51257">
    <property type="entry name" value="PROKAR_LIPOPROTEIN"/>
    <property type="match status" value="1"/>
</dbReference>
<dbReference type="Proteomes" id="UP000178700">
    <property type="component" value="Unassembled WGS sequence"/>
</dbReference>
<accession>A0A1F6V468</accession>
<protein>
    <submittedName>
        <fullName evidence="1">Uncharacterized protein</fullName>
    </submittedName>
</protein>
<evidence type="ECO:0000313" key="1">
    <source>
        <dbReference type="EMBL" id="OGI64467.1"/>
    </source>
</evidence>
<gene>
    <name evidence="1" type="ORF">A2642_02925</name>
</gene>
<organism evidence="1 2">
    <name type="scientific">Candidatus Nomurabacteria bacterium RIFCSPHIGHO2_01_FULL_39_10</name>
    <dbReference type="NCBI Taxonomy" id="1801733"/>
    <lineage>
        <taxon>Bacteria</taxon>
        <taxon>Candidatus Nomuraibacteriota</taxon>
    </lineage>
</organism>
<reference evidence="1 2" key="1">
    <citation type="journal article" date="2016" name="Nat. Commun.">
        <title>Thousands of microbial genomes shed light on interconnected biogeochemical processes in an aquifer system.</title>
        <authorList>
            <person name="Anantharaman K."/>
            <person name="Brown C.T."/>
            <person name="Hug L.A."/>
            <person name="Sharon I."/>
            <person name="Castelle C.J."/>
            <person name="Probst A.J."/>
            <person name="Thomas B.C."/>
            <person name="Singh A."/>
            <person name="Wilkins M.J."/>
            <person name="Karaoz U."/>
            <person name="Brodie E.L."/>
            <person name="Williams K.H."/>
            <person name="Hubbard S.S."/>
            <person name="Banfield J.F."/>
        </authorList>
    </citation>
    <scope>NUCLEOTIDE SEQUENCE [LARGE SCALE GENOMIC DNA]</scope>
</reference>